<dbReference type="PROSITE" id="PS50885">
    <property type="entry name" value="HAMP"/>
    <property type="match status" value="1"/>
</dbReference>
<dbReference type="GO" id="GO:0005886">
    <property type="term" value="C:plasma membrane"/>
    <property type="evidence" value="ECO:0007669"/>
    <property type="project" value="TreeGrafter"/>
</dbReference>
<keyword evidence="9" id="KW-1133">Transmembrane helix</keyword>
<evidence type="ECO:0000259" key="11">
    <source>
        <dbReference type="PROSITE" id="PS50885"/>
    </source>
</evidence>
<evidence type="ECO:0000259" key="10">
    <source>
        <dbReference type="PROSITE" id="PS50111"/>
    </source>
</evidence>
<feature type="domain" description="HAMP" evidence="11">
    <location>
        <begin position="208"/>
        <end position="260"/>
    </location>
</feature>
<dbReference type="CDD" id="cd06225">
    <property type="entry name" value="HAMP"/>
    <property type="match status" value="1"/>
</dbReference>
<dbReference type="Gene3D" id="1.10.287.950">
    <property type="entry name" value="Methyl-accepting chemotaxis protein"/>
    <property type="match status" value="1"/>
</dbReference>
<dbReference type="Gene3D" id="1.20.120.50">
    <property type="entry name" value="Hemerythrin-like"/>
    <property type="match status" value="1"/>
</dbReference>
<evidence type="ECO:0000256" key="6">
    <source>
        <dbReference type="PROSITE-ProRule" id="PRU00284"/>
    </source>
</evidence>
<evidence type="ECO:0000256" key="9">
    <source>
        <dbReference type="SAM" id="Phobius"/>
    </source>
</evidence>
<dbReference type="Pfam" id="PF00672">
    <property type="entry name" value="HAMP"/>
    <property type="match status" value="1"/>
</dbReference>
<dbReference type="EMBL" id="FNGU01000006">
    <property type="protein sequence ID" value="SDM44234.1"/>
    <property type="molecule type" value="Genomic_DNA"/>
</dbReference>
<evidence type="ECO:0000256" key="5">
    <source>
        <dbReference type="ARBA" id="ARBA00029447"/>
    </source>
</evidence>
<keyword evidence="2" id="KW-0145">Chemotaxis</keyword>
<evidence type="ECO:0000256" key="7">
    <source>
        <dbReference type="SAM" id="Coils"/>
    </source>
</evidence>
<dbReference type="Pfam" id="PF01814">
    <property type="entry name" value="Hemerythrin"/>
    <property type="match status" value="1"/>
</dbReference>
<feature type="domain" description="Methyl-accepting transducer" evidence="10">
    <location>
        <begin position="305"/>
        <end position="534"/>
    </location>
</feature>
<dbReference type="CDD" id="cd12107">
    <property type="entry name" value="Hemerythrin"/>
    <property type="match status" value="1"/>
</dbReference>
<organism evidence="12 13">
    <name type="scientific">Geoalkalibacter ferrihydriticus</name>
    <dbReference type="NCBI Taxonomy" id="392333"/>
    <lineage>
        <taxon>Bacteria</taxon>
        <taxon>Pseudomonadati</taxon>
        <taxon>Thermodesulfobacteriota</taxon>
        <taxon>Desulfuromonadia</taxon>
        <taxon>Desulfuromonadales</taxon>
        <taxon>Geoalkalibacteraceae</taxon>
        <taxon>Geoalkalibacter</taxon>
    </lineage>
</organism>
<feature type="transmembrane region" description="Helical" evidence="9">
    <location>
        <begin position="12"/>
        <end position="33"/>
    </location>
</feature>
<sequence length="722" mass="77821">MRLIDNLKISAKLFVSFGAVLALFLGFSLLSYLNAERIGAEATVLKEERFTHAIASLELVNRADGVANSLVAAADAQRQDLLRQAEEQLVHYQEALAQLRELHLSPALNGALAALDASFLAMFEAGKSMARYAIAQDFIGMMEARPAFAEAQQAFVAQAEELKQTGSAELHSGLEGIDALAAQTARTGLIVSLFALVFAVLLAVLITRSIARPLKSTLAMLHELEKGHLEHRLKMGRKDEIGDMGRGLDAFAESLETEIVAAMESLAQGDLTFTAQPRGQSDRLRNALQTVALDLNSILHEIRNGAEQITSGSNQVSSSSQSVSDMATRQAGALQEIGSSINELESQTRLNAQNCGQVNRLAAEARDAAAASNGHVGKMVGTMNEIAAAGQNISKIIRTIDEIAFQTNLLALNAAVEAARAGQHGKGFAVVAEEVRNLAARSAKAAQETSELITSSIDKTGAGVEVAEQTATALNDLAERIAKVSNLVDEVTVSSREQAEGIKQITLGVDQVDIAVQQNTANAEESAAAAEELSAQAEQLKQMISRFRLDNASAPRPATPAPVAQRSLGAPQPAVQSKRQPAAHGGEHVLMRWSEDLSVGIEHLDRQHQQLVAMVNEMFAALKTGQGDKVLSDILDRLVNYTQRHFFEEERMMKSHQYPDQEAHKAAHAQLVAQVADFQTKFKAGKVSVSSDLFNFLKGWLINHIQGEDKKYGPYFNGRGVY</sequence>
<dbReference type="SUPFAM" id="SSF47188">
    <property type="entry name" value="Hemerythrin-like"/>
    <property type="match status" value="1"/>
</dbReference>
<dbReference type="GO" id="GO:0046872">
    <property type="term" value="F:metal ion binding"/>
    <property type="evidence" value="ECO:0007669"/>
    <property type="project" value="UniProtKB-KW"/>
</dbReference>
<evidence type="ECO:0000256" key="1">
    <source>
        <dbReference type="ARBA" id="ARBA00010587"/>
    </source>
</evidence>
<dbReference type="InterPro" id="IPR016131">
    <property type="entry name" value="Haemerythrin_Fe_BS"/>
</dbReference>
<comment type="similarity">
    <text evidence="1">Belongs to the hemerythrin family.</text>
</comment>
<feature type="coiled-coil region" evidence="7">
    <location>
        <begin position="520"/>
        <end position="550"/>
    </location>
</feature>
<proteinExistence type="inferred from homology"/>
<comment type="similarity">
    <text evidence="5">Belongs to the methyl-accepting chemotaxis (MCP) protein family.</text>
</comment>
<dbReference type="SMART" id="SM00304">
    <property type="entry name" value="HAMP"/>
    <property type="match status" value="1"/>
</dbReference>
<dbReference type="PROSITE" id="PS00550">
    <property type="entry name" value="HEMERYTHRINS"/>
    <property type="match status" value="1"/>
</dbReference>
<evidence type="ECO:0000313" key="13">
    <source>
        <dbReference type="Proteomes" id="UP000182146"/>
    </source>
</evidence>
<dbReference type="Pfam" id="PF00015">
    <property type="entry name" value="MCPsignal"/>
    <property type="match status" value="1"/>
</dbReference>
<feature type="region of interest" description="Disordered" evidence="8">
    <location>
        <begin position="551"/>
        <end position="585"/>
    </location>
</feature>
<dbReference type="PRINTS" id="PR00260">
    <property type="entry name" value="CHEMTRNSDUCR"/>
</dbReference>
<dbReference type="OrthoDB" id="9774644at2"/>
<dbReference type="RefSeq" id="WP_052446385.1">
    <property type="nucleotide sequence ID" value="NZ_FNGU01000006.1"/>
</dbReference>
<dbReference type="NCBIfam" id="NF033749">
    <property type="entry name" value="bact_hemeryth"/>
    <property type="match status" value="1"/>
</dbReference>
<evidence type="ECO:0000256" key="4">
    <source>
        <dbReference type="ARBA" id="ARBA00023004"/>
    </source>
</evidence>
<dbReference type="GO" id="GO:0006935">
    <property type="term" value="P:chemotaxis"/>
    <property type="evidence" value="ECO:0007669"/>
    <property type="project" value="UniProtKB-KW"/>
</dbReference>
<evidence type="ECO:0000256" key="3">
    <source>
        <dbReference type="ARBA" id="ARBA00022723"/>
    </source>
</evidence>
<gene>
    <name evidence="12" type="ORF">SAMN05660860_02529</name>
</gene>
<dbReference type="InterPro" id="IPR004090">
    <property type="entry name" value="Chemotax_Me-accpt_rcpt"/>
</dbReference>
<keyword evidence="4" id="KW-0408">Iron</keyword>
<protein>
    <submittedName>
        <fullName evidence="12">Hemerythrin HHE cation binding domain-containing protein</fullName>
    </submittedName>
</protein>
<keyword evidence="7" id="KW-0175">Coiled coil</keyword>
<dbReference type="PROSITE" id="PS50111">
    <property type="entry name" value="CHEMOTAXIS_TRANSDUC_2"/>
    <property type="match status" value="1"/>
</dbReference>
<dbReference type="InterPro" id="IPR012827">
    <property type="entry name" value="Hemerythrin_metal-bd"/>
</dbReference>
<dbReference type="Gene3D" id="6.10.340.10">
    <property type="match status" value="1"/>
</dbReference>
<dbReference type="InterPro" id="IPR012312">
    <property type="entry name" value="Hemerythrin-like"/>
</dbReference>
<dbReference type="PANTHER" id="PTHR43531">
    <property type="entry name" value="PROTEIN ICFG"/>
    <property type="match status" value="1"/>
</dbReference>
<dbReference type="AlphaFoldDB" id="A0A1G9T9B6"/>
<dbReference type="SUPFAM" id="SSF58104">
    <property type="entry name" value="Methyl-accepting chemotaxis protein (MCP) signaling domain"/>
    <property type="match status" value="1"/>
</dbReference>
<dbReference type="STRING" id="392333.SAMN05660860_02529"/>
<name>A0A1G9T9B6_9BACT</name>
<reference evidence="12 13" key="1">
    <citation type="submission" date="2016-10" db="EMBL/GenBank/DDBJ databases">
        <authorList>
            <person name="de Groot N.N."/>
        </authorList>
    </citation>
    <scope>NUCLEOTIDE SEQUENCE [LARGE SCALE GENOMIC DNA]</scope>
    <source>
        <strain evidence="12 13">DSM 17813</strain>
    </source>
</reference>
<evidence type="ECO:0000256" key="2">
    <source>
        <dbReference type="ARBA" id="ARBA00022500"/>
    </source>
</evidence>
<keyword evidence="6" id="KW-0807">Transducer</keyword>
<keyword evidence="9" id="KW-0472">Membrane</keyword>
<dbReference type="InterPro" id="IPR035938">
    <property type="entry name" value="Hemerythrin-like_sf"/>
</dbReference>
<keyword evidence="9" id="KW-0812">Transmembrane</keyword>
<dbReference type="InterPro" id="IPR004089">
    <property type="entry name" value="MCPsignal_dom"/>
</dbReference>
<dbReference type="PANTHER" id="PTHR43531:SF11">
    <property type="entry name" value="METHYL-ACCEPTING CHEMOTAXIS PROTEIN 3"/>
    <property type="match status" value="1"/>
</dbReference>
<evidence type="ECO:0000256" key="8">
    <source>
        <dbReference type="SAM" id="MobiDB-lite"/>
    </source>
</evidence>
<dbReference type="CDD" id="cd11386">
    <property type="entry name" value="MCP_signal"/>
    <property type="match status" value="1"/>
</dbReference>
<dbReference type="GO" id="GO:0004888">
    <property type="term" value="F:transmembrane signaling receptor activity"/>
    <property type="evidence" value="ECO:0007669"/>
    <property type="project" value="InterPro"/>
</dbReference>
<dbReference type="SMART" id="SM00283">
    <property type="entry name" value="MA"/>
    <property type="match status" value="1"/>
</dbReference>
<feature type="transmembrane region" description="Helical" evidence="9">
    <location>
        <begin position="189"/>
        <end position="211"/>
    </location>
</feature>
<accession>A0A1G9T9B6</accession>
<dbReference type="InterPro" id="IPR051310">
    <property type="entry name" value="MCP_chemotaxis"/>
</dbReference>
<dbReference type="InterPro" id="IPR003660">
    <property type="entry name" value="HAMP_dom"/>
</dbReference>
<keyword evidence="3" id="KW-0479">Metal-binding</keyword>
<dbReference type="NCBIfam" id="TIGR02481">
    <property type="entry name" value="hemeryth_dom"/>
    <property type="match status" value="1"/>
</dbReference>
<dbReference type="Proteomes" id="UP000182146">
    <property type="component" value="Unassembled WGS sequence"/>
</dbReference>
<evidence type="ECO:0000313" key="12">
    <source>
        <dbReference type="EMBL" id="SDM44234.1"/>
    </source>
</evidence>
<dbReference type="GO" id="GO:0007165">
    <property type="term" value="P:signal transduction"/>
    <property type="evidence" value="ECO:0007669"/>
    <property type="project" value="UniProtKB-KW"/>
</dbReference>